<dbReference type="PANTHER" id="PTHR47584:SF14">
    <property type="entry name" value="L10-INTERACTING MYB DOMAIN-CONTAINING PROTEIN-LIKE"/>
    <property type="match status" value="1"/>
</dbReference>
<feature type="compositionally biased region" description="Basic and acidic residues" evidence="1">
    <location>
        <begin position="162"/>
        <end position="174"/>
    </location>
</feature>
<feature type="region of interest" description="Disordered" evidence="1">
    <location>
        <begin position="197"/>
        <end position="226"/>
    </location>
</feature>
<dbReference type="EMBL" id="CAMAPE010000019">
    <property type="protein sequence ID" value="CAH9088068.1"/>
    <property type="molecule type" value="Genomic_DNA"/>
</dbReference>
<dbReference type="InterPro" id="IPR024752">
    <property type="entry name" value="Myb/SANT-like_dom"/>
</dbReference>
<evidence type="ECO:0000256" key="1">
    <source>
        <dbReference type="SAM" id="MobiDB-lite"/>
    </source>
</evidence>
<dbReference type="Proteomes" id="UP001152484">
    <property type="component" value="Unassembled WGS sequence"/>
</dbReference>
<dbReference type="Pfam" id="PF12776">
    <property type="entry name" value="Myb_DNA-bind_3"/>
    <property type="match status" value="1"/>
</dbReference>
<dbReference type="InterPro" id="IPR045026">
    <property type="entry name" value="LIMYB"/>
</dbReference>
<protein>
    <recommendedName>
        <fullName evidence="2">Myb/SANT-like domain-containing protein</fullName>
    </recommendedName>
</protein>
<evidence type="ECO:0000313" key="4">
    <source>
        <dbReference type="Proteomes" id="UP001152484"/>
    </source>
</evidence>
<comment type="caution">
    <text evidence="3">The sequence shown here is derived from an EMBL/GenBank/DDBJ whole genome shotgun (WGS) entry which is preliminary data.</text>
</comment>
<gene>
    <name evidence="3" type="ORF">CEURO_LOCUS10339</name>
</gene>
<feature type="domain" description="Myb/SANT-like" evidence="2">
    <location>
        <begin position="10"/>
        <end position="60"/>
    </location>
</feature>
<feature type="compositionally biased region" description="Basic and acidic residues" evidence="1">
    <location>
        <begin position="212"/>
        <end position="226"/>
    </location>
</feature>
<feature type="region of interest" description="Disordered" evidence="1">
    <location>
        <begin position="159"/>
        <end position="182"/>
    </location>
</feature>
<feature type="region of interest" description="Disordered" evidence="1">
    <location>
        <begin position="117"/>
        <end position="140"/>
    </location>
</feature>
<dbReference type="PANTHER" id="PTHR47584">
    <property type="match status" value="1"/>
</dbReference>
<dbReference type="OrthoDB" id="1304165at2759"/>
<evidence type="ECO:0000313" key="3">
    <source>
        <dbReference type="EMBL" id="CAH9088068.1"/>
    </source>
</evidence>
<evidence type="ECO:0000259" key="2">
    <source>
        <dbReference type="Pfam" id="PF12776"/>
    </source>
</evidence>
<dbReference type="AlphaFoldDB" id="A0A9P1E8F6"/>
<name>A0A9P1E8F6_CUSEU</name>
<reference evidence="3" key="1">
    <citation type="submission" date="2022-07" db="EMBL/GenBank/DDBJ databases">
        <authorList>
            <person name="Macas J."/>
            <person name="Novak P."/>
            <person name="Neumann P."/>
        </authorList>
    </citation>
    <scope>NUCLEOTIDE SEQUENCE</scope>
</reference>
<keyword evidence="4" id="KW-1185">Reference proteome</keyword>
<organism evidence="3 4">
    <name type="scientific">Cuscuta europaea</name>
    <name type="common">European dodder</name>
    <dbReference type="NCBI Taxonomy" id="41803"/>
    <lineage>
        <taxon>Eukaryota</taxon>
        <taxon>Viridiplantae</taxon>
        <taxon>Streptophyta</taxon>
        <taxon>Embryophyta</taxon>
        <taxon>Tracheophyta</taxon>
        <taxon>Spermatophyta</taxon>
        <taxon>Magnoliopsida</taxon>
        <taxon>eudicotyledons</taxon>
        <taxon>Gunneridae</taxon>
        <taxon>Pentapetalae</taxon>
        <taxon>asterids</taxon>
        <taxon>lamiids</taxon>
        <taxon>Solanales</taxon>
        <taxon>Convolvulaceae</taxon>
        <taxon>Cuscuteae</taxon>
        <taxon>Cuscuta</taxon>
        <taxon>Cuscuta subgen. Cuscuta</taxon>
    </lineage>
</organism>
<accession>A0A9P1E8F6</accession>
<proteinExistence type="predicted"/>
<sequence>MDSEMLIRGHYQYGSDRLRGKYNRLEIIHRQFSQLLAHTGVTYDSSRNVVYATEECWQKFYKLNMGFRTFKRKGCKNYPLMNLVFGQGSASGGLATPSTQVPTLSDEERRNEKIFLNGEGGMSSDRSHSKGKRKADEAMTSTNKDWKTVLANAVHAYTTTMSEKEKRRRTRDEDVSTTSTAAAGNFSMTRCVEVINAMPNRVKSDPTGSSKGPDRVWSKSDFSKSL</sequence>